<dbReference type="GO" id="GO:0004252">
    <property type="term" value="F:serine-type endopeptidase activity"/>
    <property type="evidence" value="ECO:0007669"/>
    <property type="project" value="UniProtKB-UniRule"/>
</dbReference>
<dbReference type="PROSITE" id="PS00137">
    <property type="entry name" value="SUBTILASE_HIS"/>
    <property type="match status" value="1"/>
</dbReference>
<feature type="domain" description="GH29D-like beta-sandwich" evidence="10">
    <location>
        <begin position="494"/>
        <end position="558"/>
    </location>
</feature>
<proteinExistence type="inferred from homology"/>
<evidence type="ECO:0000256" key="7">
    <source>
        <dbReference type="RuleBase" id="RU003355"/>
    </source>
</evidence>
<evidence type="ECO:0000313" key="11">
    <source>
        <dbReference type="EMBL" id="NMM64404.1"/>
    </source>
</evidence>
<dbReference type="InterPro" id="IPR023828">
    <property type="entry name" value="Peptidase_S8_Ser-AS"/>
</dbReference>
<dbReference type="Gene3D" id="3.40.50.200">
    <property type="entry name" value="Peptidase S8/S53 domain"/>
    <property type="match status" value="1"/>
</dbReference>
<dbReference type="InterPro" id="IPR023827">
    <property type="entry name" value="Peptidase_S8_Asp-AS"/>
</dbReference>
<comment type="similarity">
    <text evidence="1 6 7">Belongs to the peptidase S8 family.</text>
</comment>
<evidence type="ECO:0000259" key="9">
    <source>
        <dbReference type="Pfam" id="PF00082"/>
    </source>
</evidence>
<dbReference type="InterPro" id="IPR015500">
    <property type="entry name" value="Peptidase_S8_subtilisin-rel"/>
</dbReference>
<dbReference type="PROSITE" id="PS00136">
    <property type="entry name" value="SUBTILASE_ASP"/>
    <property type="match status" value="1"/>
</dbReference>
<evidence type="ECO:0000256" key="1">
    <source>
        <dbReference type="ARBA" id="ARBA00011073"/>
    </source>
</evidence>
<dbReference type="InterPro" id="IPR034202">
    <property type="entry name" value="Subtilisin_Carlsberg-like"/>
</dbReference>
<dbReference type="PANTHER" id="PTHR43806:SF11">
    <property type="entry name" value="CEREVISIN-RELATED"/>
    <property type="match status" value="1"/>
</dbReference>
<protein>
    <submittedName>
        <fullName evidence="11">S8 family serine peptidase</fullName>
    </submittedName>
</protein>
<dbReference type="Proteomes" id="UP000537131">
    <property type="component" value="Unassembled WGS sequence"/>
</dbReference>
<name>A0A7Y0EJ31_9CLOT</name>
<gene>
    <name evidence="11" type="ORF">HBE96_17430</name>
</gene>
<reference evidence="11 12" key="1">
    <citation type="submission" date="2020-04" db="EMBL/GenBank/DDBJ databases">
        <authorList>
            <person name="Doyle D.A."/>
        </authorList>
    </citation>
    <scope>NUCLEOTIDE SEQUENCE [LARGE SCALE GENOMIC DNA]</scope>
    <source>
        <strain evidence="11 12">P21</strain>
    </source>
</reference>
<evidence type="ECO:0000256" key="3">
    <source>
        <dbReference type="ARBA" id="ARBA00022723"/>
    </source>
</evidence>
<evidence type="ECO:0000256" key="2">
    <source>
        <dbReference type="ARBA" id="ARBA00022670"/>
    </source>
</evidence>
<evidence type="ECO:0000259" key="10">
    <source>
        <dbReference type="Pfam" id="PF13290"/>
    </source>
</evidence>
<feature type="signal peptide" evidence="8">
    <location>
        <begin position="1"/>
        <end position="26"/>
    </location>
</feature>
<dbReference type="Gene3D" id="3.30.70.80">
    <property type="entry name" value="Peptidase S8 propeptide/proteinase inhibitor I9"/>
    <property type="match status" value="1"/>
</dbReference>
<dbReference type="GO" id="GO:0046872">
    <property type="term" value="F:metal ion binding"/>
    <property type="evidence" value="ECO:0007669"/>
    <property type="project" value="UniProtKB-KW"/>
</dbReference>
<feature type="active site" description="Charge relay system" evidence="6">
    <location>
        <position position="139"/>
    </location>
</feature>
<dbReference type="GO" id="GO:0006508">
    <property type="term" value="P:proteolysis"/>
    <property type="evidence" value="ECO:0007669"/>
    <property type="project" value="UniProtKB-KW"/>
</dbReference>
<dbReference type="Pfam" id="PF00082">
    <property type="entry name" value="Peptidase_S8"/>
    <property type="match status" value="1"/>
</dbReference>
<dbReference type="AlphaFoldDB" id="A0A7Y0EJ31"/>
<organism evidence="11 12">
    <name type="scientific">Clostridium muellerianum</name>
    <dbReference type="NCBI Taxonomy" id="2716538"/>
    <lineage>
        <taxon>Bacteria</taxon>
        <taxon>Bacillati</taxon>
        <taxon>Bacillota</taxon>
        <taxon>Clostridia</taxon>
        <taxon>Eubacteriales</taxon>
        <taxon>Clostridiaceae</taxon>
        <taxon>Clostridium</taxon>
    </lineage>
</organism>
<comment type="caution">
    <text evidence="11">The sequence shown here is derived from an EMBL/GenBank/DDBJ whole genome shotgun (WGS) entry which is preliminary data.</text>
</comment>
<evidence type="ECO:0000313" key="12">
    <source>
        <dbReference type="Proteomes" id="UP000537131"/>
    </source>
</evidence>
<dbReference type="CDD" id="cd07477">
    <property type="entry name" value="Peptidases_S8_Subtilisin_subset"/>
    <property type="match status" value="1"/>
</dbReference>
<sequence length="650" mass="67705">MKQKKYIGTLLIVLLLNFLCGVTVFASTPSQSSTKKYIIKFKTNSTDKGQVISKYNGKSKQQFKYFNAATAEMTTQNIDKLKKDSTVDYVEEDNVVKISSTSIVKSSASMTNWGVNDINAPASWQSGLTGKGVKIAIIDSGIASHSDLAIAGGTNVITGSSGSSYTDQNGHGTHVAGVIAAQGLNGGVKGVAPDASIYAVKALDSSGQGYTSDIIAGIDWAMQNKMDIISMSMGTNETSTALKNAIDTAYNNGILVVAAAGNDGNTSGTGTSIEYPANYPSVIAVGAVDSSNTRAYFSSTGSKLEVSAPGVDILSTYLNNGYAKMSGTSMATPFVTGDLALLKQKYPSYTNLQLRQMLDSNVKDLGTSGKDSLYGYGLIVAPGSAATTTTTVSTPIASVAAGTYTTSQTVSLSDATSGVSIYYTLDGTTPTSSSKLYSSPIIISSTTTLKAVAIDNSGNSSSVLSVLYTISQSGTTPKVTPTLGTIPTPTASVPSGSYRTPLTVTLYDRYSKPLKAYYTLDGSTPTTNSTLYTGYIKITTTSTLKAIAVDSSGNTSGVLSNSYTIVTPPANPTASVRSGLYLKAQNITLSDITPGVSIYYTTDRTMPTSKSNLYTGPITIKNNTTLAMIAIDSSGNASQVVVAQYIILNR</sequence>
<dbReference type="InterPro" id="IPR050131">
    <property type="entry name" value="Peptidase_S8_subtilisin-like"/>
</dbReference>
<dbReference type="PANTHER" id="PTHR43806">
    <property type="entry name" value="PEPTIDASE S8"/>
    <property type="match status" value="1"/>
</dbReference>
<dbReference type="RefSeq" id="WP_169298985.1">
    <property type="nucleotide sequence ID" value="NZ_JABBNI010000036.1"/>
</dbReference>
<dbReference type="SUPFAM" id="SSF54897">
    <property type="entry name" value="Protease propeptides/inhibitors"/>
    <property type="match status" value="1"/>
</dbReference>
<reference evidence="11 12" key="2">
    <citation type="submission" date="2020-06" db="EMBL/GenBank/DDBJ databases">
        <title>Complete Genome Sequence of Clostridium muelleri sp. nov. P21T, an Acid-Alcohol Producing Acetogen Isolated from Old Hay.</title>
        <authorList>
            <person name="Duncan K.E."/>
            <person name="Tanner R.S."/>
        </authorList>
    </citation>
    <scope>NUCLEOTIDE SEQUENCE [LARGE SCALE GENOMIC DNA]</scope>
    <source>
        <strain evidence="11 12">P21</strain>
    </source>
</reference>
<keyword evidence="4 6" id="KW-0378">Hydrolase</keyword>
<keyword evidence="8" id="KW-0732">Signal</keyword>
<dbReference type="InterPro" id="IPR022398">
    <property type="entry name" value="Peptidase_S8_His-AS"/>
</dbReference>
<keyword evidence="3" id="KW-0479">Metal-binding</keyword>
<dbReference type="PRINTS" id="PR00723">
    <property type="entry name" value="SUBTILISIN"/>
</dbReference>
<accession>A0A7Y0EJ31</accession>
<keyword evidence="12" id="KW-1185">Reference proteome</keyword>
<feature type="chain" id="PRO_5031340482" evidence="8">
    <location>
        <begin position="27"/>
        <end position="650"/>
    </location>
</feature>
<keyword evidence="5 6" id="KW-0720">Serine protease</keyword>
<feature type="active site" description="Charge relay system" evidence="6">
    <location>
        <position position="329"/>
    </location>
</feature>
<dbReference type="InterPro" id="IPR036852">
    <property type="entry name" value="Peptidase_S8/S53_dom_sf"/>
</dbReference>
<dbReference type="EMBL" id="JABBNI010000036">
    <property type="protein sequence ID" value="NMM64404.1"/>
    <property type="molecule type" value="Genomic_DNA"/>
</dbReference>
<feature type="active site" description="Charge relay system" evidence="6">
    <location>
        <position position="171"/>
    </location>
</feature>
<dbReference type="PROSITE" id="PS00138">
    <property type="entry name" value="SUBTILASE_SER"/>
    <property type="match status" value="1"/>
</dbReference>
<feature type="domain" description="Peptidase S8/S53" evidence="9">
    <location>
        <begin position="130"/>
        <end position="377"/>
    </location>
</feature>
<dbReference type="InterPro" id="IPR037045">
    <property type="entry name" value="S8pro/Inhibitor_I9_sf"/>
</dbReference>
<keyword evidence="2 6" id="KW-0645">Protease</keyword>
<evidence type="ECO:0000256" key="4">
    <source>
        <dbReference type="ARBA" id="ARBA00022801"/>
    </source>
</evidence>
<evidence type="ECO:0000256" key="8">
    <source>
        <dbReference type="SAM" id="SignalP"/>
    </source>
</evidence>
<dbReference type="InterPro" id="IPR059177">
    <property type="entry name" value="GH29D-like_dom"/>
</dbReference>
<dbReference type="PROSITE" id="PS51892">
    <property type="entry name" value="SUBTILASE"/>
    <property type="match status" value="1"/>
</dbReference>
<evidence type="ECO:0000256" key="5">
    <source>
        <dbReference type="ARBA" id="ARBA00022825"/>
    </source>
</evidence>
<feature type="domain" description="GH29D-like beta-sandwich" evidence="10">
    <location>
        <begin position="400"/>
        <end position="464"/>
    </location>
</feature>
<dbReference type="InterPro" id="IPR000209">
    <property type="entry name" value="Peptidase_S8/S53_dom"/>
</dbReference>
<dbReference type="Pfam" id="PF13290">
    <property type="entry name" value="CHB_HEX_C_1"/>
    <property type="match status" value="3"/>
</dbReference>
<evidence type="ECO:0000256" key="6">
    <source>
        <dbReference type="PROSITE-ProRule" id="PRU01240"/>
    </source>
</evidence>
<dbReference type="SUPFAM" id="SSF52743">
    <property type="entry name" value="Subtilisin-like"/>
    <property type="match status" value="1"/>
</dbReference>
<feature type="domain" description="GH29D-like beta-sandwich" evidence="10">
    <location>
        <begin position="577"/>
        <end position="641"/>
    </location>
</feature>